<gene>
    <name evidence="3" type="ORF">B0I32_12514</name>
</gene>
<evidence type="ECO:0000259" key="2">
    <source>
        <dbReference type="SMART" id="SM01352"/>
    </source>
</evidence>
<evidence type="ECO:0000313" key="3">
    <source>
        <dbReference type="EMBL" id="PRX55794.1"/>
    </source>
</evidence>
<dbReference type="EMBL" id="PVNG01000025">
    <property type="protein sequence ID" value="PRX55794.1"/>
    <property type="molecule type" value="Genomic_DNA"/>
</dbReference>
<dbReference type="OrthoDB" id="7854574at2"/>
<dbReference type="RefSeq" id="WP_106249894.1">
    <property type="nucleotide sequence ID" value="NZ_PVNG01000025.1"/>
</dbReference>
<proteinExistence type="predicted"/>
<evidence type="ECO:0000256" key="1">
    <source>
        <dbReference type="SAM" id="MobiDB-lite"/>
    </source>
</evidence>
<accession>A0A2T0ME18</accession>
<protein>
    <recommendedName>
        <fullName evidence="2">APCDD1 domain-containing protein</fullName>
    </recommendedName>
</protein>
<reference evidence="3 4" key="1">
    <citation type="submission" date="2018-03" db="EMBL/GenBank/DDBJ databases">
        <title>Genomic Encyclopedia of Type Strains, Phase III (KMG-III): the genomes of soil and plant-associated and newly described type strains.</title>
        <authorList>
            <person name="Whitman W."/>
        </authorList>
    </citation>
    <scope>NUCLEOTIDE SEQUENCE [LARGE SCALE GENOMIC DNA]</scope>
    <source>
        <strain evidence="3 4">CGMCC 4.7104</strain>
    </source>
</reference>
<organism evidence="3 4">
    <name type="scientific">Nonomuraea fuscirosea</name>
    <dbReference type="NCBI Taxonomy" id="1291556"/>
    <lineage>
        <taxon>Bacteria</taxon>
        <taxon>Bacillati</taxon>
        <taxon>Actinomycetota</taxon>
        <taxon>Actinomycetes</taxon>
        <taxon>Streptosporangiales</taxon>
        <taxon>Streptosporangiaceae</taxon>
        <taxon>Nonomuraea</taxon>
    </lineage>
</organism>
<feature type="domain" description="APCDD1" evidence="2">
    <location>
        <begin position="3"/>
        <end position="189"/>
    </location>
</feature>
<dbReference type="AlphaFoldDB" id="A0A2T0ME18"/>
<name>A0A2T0ME18_9ACTN</name>
<sequence>MNISADFTVEELSGRWRSPEPAEVFPGIFGIDDFWLHSPFWAIHFNAYKDPGCDGRLFELIIMGMFELRGPSPVTPGARDADFSRVKVCLRLFDPGLVAAADEAKSGDGNWRAGEWQDVSYGGCPPLDLPGVDDCPLEYDLLGLARSGDRGADRLYFGQRHHDELGSIWTRRAPGLLDYYVTRVVGAPPPIGHGAEWGPGEWFRVTSSNTLSPAGTPAGTPVGTSAGRGTP</sequence>
<comment type="caution">
    <text evidence="3">The sequence shown here is derived from an EMBL/GenBank/DDBJ whole genome shotgun (WGS) entry which is preliminary data.</text>
</comment>
<dbReference type="SMART" id="SM01352">
    <property type="entry name" value="APCDDC"/>
    <property type="match status" value="1"/>
</dbReference>
<keyword evidence="4" id="KW-1185">Reference proteome</keyword>
<feature type="region of interest" description="Disordered" evidence="1">
    <location>
        <begin position="206"/>
        <end position="231"/>
    </location>
</feature>
<evidence type="ECO:0000313" key="4">
    <source>
        <dbReference type="Proteomes" id="UP000238312"/>
    </source>
</evidence>
<dbReference type="InterPro" id="IPR029405">
    <property type="entry name" value="APCDD1_dom"/>
</dbReference>
<dbReference type="Proteomes" id="UP000238312">
    <property type="component" value="Unassembled WGS sequence"/>
</dbReference>